<evidence type="ECO:0000256" key="1">
    <source>
        <dbReference type="SAM" id="SignalP"/>
    </source>
</evidence>
<dbReference type="Gene3D" id="2.60.40.420">
    <property type="entry name" value="Cupredoxins - blue copper proteins"/>
    <property type="match status" value="1"/>
</dbReference>
<feature type="chain" id="PRO_5047066391" description="Blue (type 1) copper domain-containing protein" evidence="1">
    <location>
        <begin position="24"/>
        <end position="275"/>
    </location>
</feature>
<sequence length="275" mass="28941">MNRRTRALIIATLTAALAGSTLAHTGHAMPGTVEVSGKDYAFSTSPALPTGWTTFTFTNSGKELHHFQIARLKPGQTFKNFMADLKARGDAATADITFVGGVGIQAPGGKGTVTVNLDQPGTYVELCFIPDAKGAPHFVLGMTNAFQVTNRASKVAEPKADVAVMLEDFGINLPQEIRAGHQVWGVSNKGPEPHEMMLFKMMPGKTAADLLAMFTGGAPAGLPMGGVQAAAPGRTNYADLALTPGDYLLICLIPSPAHQGKSHAELGMIRPFTVK</sequence>
<evidence type="ECO:0008006" key="4">
    <source>
        <dbReference type="Google" id="ProtNLM"/>
    </source>
</evidence>
<accession>A0ABV6AVP5</accession>
<evidence type="ECO:0000313" key="3">
    <source>
        <dbReference type="Proteomes" id="UP001589733"/>
    </source>
</evidence>
<feature type="signal peptide" evidence="1">
    <location>
        <begin position="1"/>
        <end position="23"/>
    </location>
</feature>
<dbReference type="RefSeq" id="WP_380006607.1">
    <property type="nucleotide sequence ID" value="NZ_JBHLYR010000016.1"/>
</dbReference>
<proteinExistence type="predicted"/>
<reference evidence="2 3" key="1">
    <citation type="submission" date="2024-09" db="EMBL/GenBank/DDBJ databases">
        <authorList>
            <person name="Sun Q."/>
            <person name="Mori K."/>
        </authorList>
    </citation>
    <scope>NUCLEOTIDE SEQUENCE [LARGE SCALE GENOMIC DNA]</scope>
    <source>
        <strain evidence="2 3">JCM 13503</strain>
    </source>
</reference>
<name>A0ABV6AVP5_9DEIO</name>
<evidence type="ECO:0000313" key="2">
    <source>
        <dbReference type="EMBL" id="MFB9991495.1"/>
    </source>
</evidence>
<comment type="caution">
    <text evidence="2">The sequence shown here is derived from an EMBL/GenBank/DDBJ whole genome shotgun (WGS) entry which is preliminary data.</text>
</comment>
<dbReference type="Proteomes" id="UP001589733">
    <property type="component" value="Unassembled WGS sequence"/>
</dbReference>
<keyword evidence="1" id="KW-0732">Signal</keyword>
<dbReference type="InterPro" id="IPR008972">
    <property type="entry name" value="Cupredoxin"/>
</dbReference>
<gene>
    <name evidence="2" type="ORF">ACFFLM_05870</name>
</gene>
<dbReference type="SUPFAM" id="SSF49503">
    <property type="entry name" value="Cupredoxins"/>
    <property type="match status" value="1"/>
</dbReference>
<protein>
    <recommendedName>
        <fullName evidence="4">Blue (type 1) copper domain-containing protein</fullName>
    </recommendedName>
</protein>
<keyword evidence="3" id="KW-1185">Reference proteome</keyword>
<organism evidence="2 3">
    <name type="scientific">Deinococcus oregonensis</name>
    <dbReference type="NCBI Taxonomy" id="1805970"/>
    <lineage>
        <taxon>Bacteria</taxon>
        <taxon>Thermotogati</taxon>
        <taxon>Deinococcota</taxon>
        <taxon>Deinococci</taxon>
        <taxon>Deinococcales</taxon>
        <taxon>Deinococcaceae</taxon>
        <taxon>Deinococcus</taxon>
    </lineage>
</organism>
<dbReference type="EMBL" id="JBHLYR010000016">
    <property type="protein sequence ID" value="MFB9991495.1"/>
    <property type="molecule type" value="Genomic_DNA"/>
</dbReference>